<dbReference type="RefSeq" id="WP_354015450.1">
    <property type="nucleotide sequence ID" value="NZ_JBEPMU010000006.1"/>
</dbReference>
<name>A0ABV2JZ21_9GAMM</name>
<sequence length="220" mass="24273">MAEGKKATDWERIESEYRAGLLSIREIASTQGVTDTAIRKRAKRDGWERDLGAKIKAKADALVRTAEVRSQVRTENTISERELVEANAEVIAKVRLGHRKDIGRARTLAMALLAELEAQTADRELFAKVAEMLSGGTEEDQVALPDKMMDLYRAVTSLPGRTKTMKDLGDTLHKLITLEREAYNIADPKKVEVTLPPPGAMPTNPIEAAKAYQELMAGTS</sequence>
<protein>
    <recommendedName>
        <fullName evidence="3">Phage terminase small subunit</fullName>
    </recommendedName>
</protein>
<reference evidence="1 2" key="1">
    <citation type="submission" date="2024-06" db="EMBL/GenBank/DDBJ databases">
        <title>Sorghum-associated microbial communities from plants grown in Nebraska, USA.</title>
        <authorList>
            <person name="Schachtman D."/>
        </authorList>
    </citation>
    <scope>NUCLEOTIDE SEQUENCE [LARGE SCALE GENOMIC DNA]</scope>
    <source>
        <strain evidence="1 2">1073</strain>
    </source>
</reference>
<evidence type="ECO:0008006" key="3">
    <source>
        <dbReference type="Google" id="ProtNLM"/>
    </source>
</evidence>
<keyword evidence="2" id="KW-1185">Reference proteome</keyword>
<dbReference type="Proteomes" id="UP001549184">
    <property type="component" value="Unassembled WGS sequence"/>
</dbReference>
<proteinExistence type="predicted"/>
<dbReference type="EMBL" id="JBEPMU010000006">
    <property type="protein sequence ID" value="MET3654076.1"/>
    <property type="molecule type" value="Genomic_DNA"/>
</dbReference>
<evidence type="ECO:0000313" key="2">
    <source>
        <dbReference type="Proteomes" id="UP001549184"/>
    </source>
</evidence>
<comment type="caution">
    <text evidence="1">The sequence shown here is derived from an EMBL/GenBank/DDBJ whole genome shotgun (WGS) entry which is preliminary data.</text>
</comment>
<organism evidence="1 2">
    <name type="scientific">Dyella japonica</name>
    <dbReference type="NCBI Taxonomy" id="231455"/>
    <lineage>
        <taxon>Bacteria</taxon>
        <taxon>Pseudomonadati</taxon>
        <taxon>Pseudomonadota</taxon>
        <taxon>Gammaproteobacteria</taxon>
        <taxon>Lysobacterales</taxon>
        <taxon>Rhodanobacteraceae</taxon>
        <taxon>Dyella</taxon>
    </lineage>
</organism>
<accession>A0ABV2JZ21</accession>
<gene>
    <name evidence="1" type="ORF">ABIC75_003814</name>
</gene>
<evidence type="ECO:0000313" key="1">
    <source>
        <dbReference type="EMBL" id="MET3654076.1"/>
    </source>
</evidence>